<evidence type="ECO:0000256" key="4">
    <source>
        <dbReference type="RuleBase" id="RU003939"/>
    </source>
</evidence>
<dbReference type="AlphaFoldDB" id="A0A0J6EZQ8"/>
<dbReference type="InterPro" id="IPR020816">
    <property type="entry name" value="Histone-like_DNA-bd_CS"/>
</dbReference>
<dbReference type="CDD" id="cd13831">
    <property type="entry name" value="HU"/>
    <property type="match status" value="1"/>
</dbReference>
<reference evidence="5 8" key="1">
    <citation type="journal article" date="2015" name="Int. J. Syst. Evol. Microbiol.">
        <title>Bacillus glycinifermentans sp. nov., isolated from fermented soybean paste.</title>
        <authorList>
            <person name="Kim S.J."/>
            <person name="Dunlap C.A."/>
            <person name="Kwon S.W."/>
            <person name="Rooney A.P."/>
        </authorList>
    </citation>
    <scope>NUCLEOTIDE SEQUENCE [LARGE SCALE GENOMIC DNA]</scope>
    <source>
        <strain evidence="5 8">GO-13</strain>
    </source>
</reference>
<dbReference type="Proteomes" id="UP000036168">
    <property type="component" value="Unassembled WGS sequence"/>
</dbReference>
<organism evidence="5 8">
    <name type="scientific">Bacillus glycinifermentans</name>
    <dbReference type="NCBI Taxonomy" id="1664069"/>
    <lineage>
        <taxon>Bacteria</taxon>
        <taxon>Bacillati</taxon>
        <taxon>Bacillota</taxon>
        <taxon>Bacilli</taxon>
        <taxon>Bacillales</taxon>
        <taxon>Bacillaceae</taxon>
        <taxon>Bacillus</taxon>
    </lineage>
</organism>
<evidence type="ECO:0000256" key="2">
    <source>
        <dbReference type="ARBA" id="ARBA00023067"/>
    </source>
</evidence>
<dbReference type="GO" id="GO:1990178">
    <property type="term" value="C:HU-DNA complex"/>
    <property type="evidence" value="ECO:0007669"/>
    <property type="project" value="UniProtKB-ARBA"/>
</dbReference>
<evidence type="ECO:0000313" key="10">
    <source>
        <dbReference type="Proteomes" id="UP001341297"/>
    </source>
</evidence>
<reference evidence="5" key="2">
    <citation type="submission" date="2015-10" db="EMBL/GenBank/DDBJ databases">
        <authorList>
            <person name="Dunlap C."/>
        </authorList>
    </citation>
    <scope>NUCLEOTIDE SEQUENCE</scope>
    <source>
        <strain evidence="5">GO-13</strain>
    </source>
</reference>
<keyword evidence="10" id="KW-1185">Reference proteome</keyword>
<dbReference type="Proteomes" id="UP000288675">
    <property type="component" value="Chromosome"/>
</dbReference>
<dbReference type="EMBL" id="LECW02000004">
    <property type="protein sequence ID" value="KRT94924.1"/>
    <property type="molecule type" value="Genomic_DNA"/>
</dbReference>
<dbReference type="SUPFAM" id="SSF47729">
    <property type="entry name" value="IHF-like DNA-binding proteins"/>
    <property type="match status" value="1"/>
</dbReference>
<name>A0A0J6EZQ8_9BACI</name>
<evidence type="ECO:0000256" key="1">
    <source>
        <dbReference type="ARBA" id="ARBA00010529"/>
    </source>
</evidence>
<dbReference type="Gene3D" id="4.10.520.10">
    <property type="entry name" value="IHF-like DNA-binding proteins"/>
    <property type="match status" value="1"/>
</dbReference>
<dbReference type="RefSeq" id="WP_003183006.1">
    <property type="nucleotide sequence ID" value="NZ_CP023481.1"/>
</dbReference>
<dbReference type="EMBL" id="JARRTL010000008">
    <property type="protein sequence ID" value="MEC0484687.1"/>
    <property type="molecule type" value="Genomic_DNA"/>
</dbReference>
<dbReference type="GO" id="GO:0003677">
    <property type="term" value="F:DNA binding"/>
    <property type="evidence" value="ECO:0007669"/>
    <property type="project" value="UniProtKB-KW"/>
</dbReference>
<dbReference type="PANTHER" id="PTHR33175:SF3">
    <property type="entry name" value="DNA-BINDING PROTEIN HU-BETA"/>
    <property type="match status" value="1"/>
</dbReference>
<dbReference type="PROSITE" id="PS00045">
    <property type="entry name" value="HISTONE_LIKE"/>
    <property type="match status" value="1"/>
</dbReference>
<comment type="similarity">
    <text evidence="1 4">Belongs to the bacterial histone-like protein family.</text>
</comment>
<dbReference type="GO" id="GO:0042802">
    <property type="term" value="F:identical protein binding"/>
    <property type="evidence" value="ECO:0007669"/>
    <property type="project" value="UniProtKB-ARBA"/>
</dbReference>
<dbReference type="EMBL" id="CP035232">
    <property type="protein sequence ID" value="QAT65830.1"/>
    <property type="molecule type" value="Genomic_DNA"/>
</dbReference>
<evidence type="ECO:0000313" key="5">
    <source>
        <dbReference type="EMBL" id="KRT94924.1"/>
    </source>
</evidence>
<dbReference type="GeneID" id="76972791"/>
<dbReference type="Proteomes" id="UP001341297">
    <property type="component" value="Unassembled WGS sequence"/>
</dbReference>
<proteinExistence type="inferred from homology"/>
<dbReference type="GeneID" id="92860986"/>
<dbReference type="Pfam" id="PF00216">
    <property type="entry name" value="Bac_DNA_binding"/>
    <property type="match status" value="1"/>
</dbReference>
<keyword evidence="3 5" id="KW-0238">DNA-binding</keyword>
<reference evidence="6 10" key="4">
    <citation type="submission" date="2023-03" db="EMBL/GenBank/DDBJ databases">
        <title>Agriculturally important microbes genome sequencing.</title>
        <authorList>
            <person name="Dunlap C."/>
        </authorList>
    </citation>
    <scope>NUCLEOTIDE SEQUENCE [LARGE SCALE GENOMIC DNA]</scope>
    <source>
        <strain evidence="6 10">CBP-3203</strain>
    </source>
</reference>
<gene>
    <name evidence="6" type="primary">hbs</name>
    <name evidence="6" type="synonym">hbsU</name>
    <name evidence="6" type="synonym">hupA</name>
    <name evidence="5" type="ORF">AB447_210315</name>
    <name evidence="7" type="ORF">EQZ20_13580</name>
    <name evidence="6" type="ORF">P8828_07460</name>
</gene>
<evidence type="ECO:0000313" key="9">
    <source>
        <dbReference type="Proteomes" id="UP000288675"/>
    </source>
</evidence>
<dbReference type="GO" id="GO:0030527">
    <property type="term" value="F:structural constituent of chromatin"/>
    <property type="evidence" value="ECO:0007669"/>
    <property type="project" value="InterPro"/>
</dbReference>
<dbReference type="PATRIC" id="fig|1664069.3.peg.1606"/>
<protein>
    <submittedName>
        <fullName evidence="5 7">DNA-binding protein</fullName>
    </submittedName>
    <submittedName>
        <fullName evidence="6">Non-specific DNA-binding protein Hbs</fullName>
    </submittedName>
</protein>
<dbReference type="PRINTS" id="PR01727">
    <property type="entry name" value="DNABINDINGHU"/>
</dbReference>
<accession>A0A0J6EXG3</accession>
<evidence type="ECO:0000313" key="6">
    <source>
        <dbReference type="EMBL" id="MEC0484687.1"/>
    </source>
</evidence>
<dbReference type="InterPro" id="IPR010992">
    <property type="entry name" value="IHF-like_DNA-bd_dom_sf"/>
</dbReference>
<dbReference type="GO" id="GO:1990103">
    <property type="term" value="C:DnaA-HU complex"/>
    <property type="evidence" value="ECO:0007669"/>
    <property type="project" value="UniProtKB-ARBA"/>
</dbReference>
<dbReference type="GO" id="GO:0006270">
    <property type="term" value="P:DNA replication initiation"/>
    <property type="evidence" value="ECO:0007669"/>
    <property type="project" value="UniProtKB-ARBA"/>
</dbReference>
<evidence type="ECO:0000313" key="8">
    <source>
        <dbReference type="Proteomes" id="UP000036168"/>
    </source>
</evidence>
<reference evidence="7 9" key="3">
    <citation type="submission" date="2019-01" db="EMBL/GenBank/DDBJ databases">
        <title>Genome sequence of Bacillus glycinifermentans SRCM103574.</title>
        <authorList>
            <person name="Kong H.-J."/>
            <person name="Jeong S.-Y."/>
            <person name="Jeong D.-Y."/>
        </authorList>
    </citation>
    <scope>NUCLEOTIDE SEQUENCE [LARGE SCALE GENOMIC DNA]</scope>
    <source>
        <strain evidence="7 9">SRCM103574</strain>
    </source>
</reference>
<dbReference type="STRING" id="1664069.BGLY_2689"/>
<dbReference type="GO" id="GO:0005829">
    <property type="term" value="C:cytosol"/>
    <property type="evidence" value="ECO:0007669"/>
    <property type="project" value="TreeGrafter"/>
</dbReference>
<dbReference type="OrthoDB" id="9799835at2"/>
<dbReference type="PANTHER" id="PTHR33175">
    <property type="entry name" value="DNA-BINDING PROTEIN HU"/>
    <property type="match status" value="1"/>
</dbReference>
<dbReference type="SMART" id="SM00411">
    <property type="entry name" value="BHL"/>
    <property type="match status" value="1"/>
</dbReference>
<dbReference type="FunFam" id="4.10.520.10:FF:000001">
    <property type="entry name" value="DNA-binding protein HU"/>
    <property type="match status" value="1"/>
</dbReference>
<dbReference type="InterPro" id="IPR000119">
    <property type="entry name" value="Hist_DNA-bd"/>
</dbReference>
<sequence>MNKTELINAVAEASELSKKDATKAVDSVFDTILDALKNGEKIQLIGFGNFEVRERSARKGRNPQTGEEIEIPASKVPAFKPGKALKDAVAGK</sequence>
<dbReference type="GO" id="GO:0010467">
    <property type="term" value="P:gene expression"/>
    <property type="evidence" value="ECO:0007669"/>
    <property type="project" value="UniProtKB-ARBA"/>
</dbReference>
<evidence type="ECO:0000313" key="7">
    <source>
        <dbReference type="EMBL" id="QAT65830.1"/>
    </source>
</evidence>
<dbReference type="KEGG" id="bgy:BGLY_2689"/>
<evidence type="ECO:0000256" key="3">
    <source>
        <dbReference type="ARBA" id="ARBA00023125"/>
    </source>
</evidence>
<keyword evidence="2" id="KW-0226">DNA condensation</keyword>
<accession>A0A0J6EZQ8</accession>
<dbReference type="GO" id="GO:0030261">
    <property type="term" value="P:chromosome condensation"/>
    <property type="evidence" value="ECO:0007669"/>
    <property type="project" value="UniProtKB-KW"/>
</dbReference>